<dbReference type="SUPFAM" id="SSF50978">
    <property type="entry name" value="WD40 repeat-like"/>
    <property type="match status" value="1"/>
</dbReference>
<dbReference type="OrthoDB" id="674604at2759"/>
<dbReference type="STRING" id="6573.A0A210PE45"/>
<feature type="domain" description="RING-type" evidence="10">
    <location>
        <begin position="51"/>
        <end position="85"/>
    </location>
</feature>
<dbReference type="SUPFAM" id="SSF49599">
    <property type="entry name" value="TRAF domain-like"/>
    <property type="match status" value="1"/>
</dbReference>
<dbReference type="Gene3D" id="3.30.40.10">
    <property type="entry name" value="Zinc/RING finger domain, C3HC4 (zinc finger)"/>
    <property type="match status" value="2"/>
</dbReference>
<dbReference type="PANTHER" id="PTHR19848">
    <property type="entry name" value="WD40 REPEAT PROTEIN"/>
    <property type="match status" value="1"/>
</dbReference>
<dbReference type="InterPro" id="IPR036322">
    <property type="entry name" value="WD40_repeat_dom_sf"/>
</dbReference>
<feature type="domain" description="TRAF-type" evidence="11">
    <location>
        <begin position="141"/>
        <end position="203"/>
    </location>
</feature>
<keyword evidence="1 7" id="KW-0853">WD repeat</keyword>
<dbReference type="InterPro" id="IPR001841">
    <property type="entry name" value="Znf_RING"/>
</dbReference>
<dbReference type="InterPro" id="IPR027370">
    <property type="entry name" value="Znf-RING_euk"/>
</dbReference>
<evidence type="ECO:0000256" key="8">
    <source>
        <dbReference type="SAM" id="Coils"/>
    </source>
</evidence>
<dbReference type="GO" id="GO:0005730">
    <property type="term" value="C:nucleolus"/>
    <property type="evidence" value="ECO:0007669"/>
    <property type="project" value="TreeGrafter"/>
</dbReference>
<evidence type="ECO:0000256" key="3">
    <source>
        <dbReference type="ARBA" id="ARBA00022737"/>
    </source>
</evidence>
<keyword evidence="5 6" id="KW-0862">Zinc</keyword>
<gene>
    <name evidence="12" type="ORF">KP79_PYT14163</name>
</gene>
<evidence type="ECO:0000256" key="9">
    <source>
        <dbReference type="SAM" id="MobiDB-lite"/>
    </source>
</evidence>
<evidence type="ECO:0000256" key="7">
    <source>
        <dbReference type="PROSITE-ProRule" id="PRU00221"/>
    </source>
</evidence>
<dbReference type="InterPro" id="IPR013083">
    <property type="entry name" value="Znf_RING/FYVE/PHD"/>
</dbReference>
<dbReference type="SUPFAM" id="SSF57850">
    <property type="entry name" value="RING/U-box"/>
    <property type="match status" value="1"/>
</dbReference>
<evidence type="ECO:0000313" key="12">
    <source>
        <dbReference type="EMBL" id="OWF34765.1"/>
    </source>
</evidence>
<evidence type="ECO:0000256" key="6">
    <source>
        <dbReference type="PROSITE-ProRule" id="PRU00207"/>
    </source>
</evidence>
<dbReference type="InterPro" id="IPR017907">
    <property type="entry name" value="Znf_RING_CS"/>
</dbReference>
<dbReference type="EMBL" id="NEDP02076750">
    <property type="protein sequence ID" value="OWF34765.1"/>
    <property type="molecule type" value="Genomic_DNA"/>
</dbReference>
<dbReference type="GO" id="GO:0008270">
    <property type="term" value="F:zinc ion binding"/>
    <property type="evidence" value="ECO:0007669"/>
    <property type="project" value="UniProtKB-KW"/>
</dbReference>
<sequence>MAFLSETYKVVNDESPIIKSQLQRLPRDIEKEDEHSVPLVLVEEPSPHLKCTVCKRLYHDPVISVKCGHTFCRKCAFRVTHCPIDGQLCDTSQLVVNRIVVGQIEDLLIHCQYGLTETDGDHSPDPSGCQEHIVLGNREEHEANCVYAPVPCPNNSGRCGRFRKSELDQHLELCQFTPCGHCEKGCEFMSTAEEVRSHEDTTCGYRGLQKSVSFKDFNQQNRVLEENNKELREEVGLLTQRVELLEGGREYFQKQLTSCTSSLLALQQKYENIQGLVEQLLSGGRNRRSSGSPGNSQDVVRHRSSSSSTALVIRSRPGSPAKGEDWQMPFQFKCIGTLRGHKDIVWCLATQRQKLCSSGADGLVKVWDMETLAKGCIKTLEGHSKVVHTMVASGDILYTGGGDMSIRAWNMETLTQHSSVENAHDNIITAMVLVGDYLFSASHSLIKVWEAKTLTHKHTISGLHHWVRALCLNKAKDRLYSGSHNTIDIWDTTGTFDLKGKIDHAFGSVYSLAITHQYVIAGTYNQNIQVFDVETKQHTRSFQGHIGTINSLITSHSGRFLFSSSIDKAIQIWSLELMLPIQNLKRHEGSVNTLILLGDYLISGSEDHEIKVFKYFQMQMGFALQT</sequence>
<dbReference type="Gene3D" id="2.130.10.10">
    <property type="entry name" value="YVTN repeat-like/Quinoprotein amine dehydrogenase"/>
    <property type="match status" value="2"/>
</dbReference>
<dbReference type="PROSITE" id="PS50294">
    <property type="entry name" value="WD_REPEATS_REGION"/>
    <property type="match status" value="3"/>
</dbReference>
<dbReference type="PROSITE" id="PS50145">
    <property type="entry name" value="ZF_TRAF"/>
    <property type="match status" value="1"/>
</dbReference>
<feature type="repeat" description="WD" evidence="7">
    <location>
        <begin position="380"/>
        <end position="419"/>
    </location>
</feature>
<dbReference type="PROSITE" id="PS00678">
    <property type="entry name" value="WD_REPEATS_1"/>
    <property type="match status" value="2"/>
</dbReference>
<keyword evidence="3" id="KW-0677">Repeat</keyword>
<accession>A0A210PE45</accession>
<feature type="coiled-coil region" evidence="8">
    <location>
        <begin position="214"/>
        <end position="241"/>
    </location>
</feature>
<evidence type="ECO:0000259" key="11">
    <source>
        <dbReference type="PROSITE" id="PS50145"/>
    </source>
</evidence>
<feature type="region of interest" description="Disordered" evidence="9">
    <location>
        <begin position="283"/>
        <end position="324"/>
    </location>
</feature>
<keyword evidence="8" id="KW-0175">Coiled coil</keyword>
<evidence type="ECO:0000259" key="10">
    <source>
        <dbReference type="PROSITE" id="PS50089"/>
    </source>
</evidence>
<keyword evidence="4 6" id="KW-0863">Zinc-finger</keyword>
<evidence type="ECO:0000313" key="13">
    <source>
        <dbReference type="Proteomes" id="UP000242188"/>
    </source>
</evidence>
<feature type="repeat" description="WD" evidence="7">
    <location>
        <begin position="542"/>
        <end position="576"/>
    </location>
</feature>
<dbReference type="InterPro" id="IPR001680">
    <property type="entry name" value="WD40_rpt"/>
</dbReference>
<feature type="repeat" description="WD" evidence="7">
    <location>
        <begin position="338"/>
        <end position="371"/>
    </location>
</feature>
<dbReference type="InterPro" id="IPR001293">
    <property type="entry name" value="Znf_TRAF"/>
</dbReference>
<feature type="zinc finger region" description="TRAF-type" evidence="6">
    <location>
        <begin position="141"/>
        <end position="203"/>
    </location>
</feature>
<keyword evidence="13" id="KW-1185">Reference proteome</keyword>
<evidence type="ECO:0000256" key="1">
    <source>
        <dbReference type="ARBA" id="ARBA00022574"/>
    </source>
</evidence>
<dbReference type="InterPro" id="IPR015943">
    <property type="entry name" value="WD40/YVTN_repeat-like_dom_sf"/>
</dbReference>
<protein>
    <submittedName>
        <fullName evidence="12">E3 ubiquitin-protein ligase TRAF7</fullName>
    </submittedName>
</protein>
<dbReference type="Pfam" id="PF13445">
    <property type="entry name" value="zf-RING_UBOX"/>
    <property type="match status" value="1"/>
</dbReference>
<dbReference type="PROSITE" id="PS50089">
    <property type="entry name" value="ZF_RING_2"/>
    <property type="match status" value="1"/>
</dbReference>
<organism evidence="12 13">
    <name type="scientific">Mizuhopecten yessoensis</name>
    <name type="common">Japanese scallop</name>
    <name type="synonym">Patinopecten yessoensis</name>
    <dbReference type="NCBI Taxonomy" id="6573"/>
    <lineage>
        <taxon>Eukaryota</taxon>
        <taxon>Metazoa</taxon>
        <taxon>Spiralia</taxon>
        <taxon>Lophotrochozoa</taxon>
        <taxon>Mollusca</taxon>
        <taxon>Bivalvia</taxon>
        <taxon>Autobranchia</taxon>
        <taxon>Pteriomorphia</taxon>
        <taxon>Pectinida</taxon>
        <taxon>Pectinoidea</taxon>
        <taxon>Pectinidae</taxon>
        <taxon>Mizuhopecten</taxon>
    </lineage>
</organism>
<name>A0A210PE45_MIZYE</name>
<dbReference type="SMART" id="SM00184">
    <property type="entry name" value="RING"/>
    <property type="match status" value="1"/>
</dbReference>
<proteinExistence type="predicted"/>
<comment type="caution">
    <text evidence="12">The sequence shown here is derived from an EMBL/GenBank/DDBJ whole genome shotgun (WGS) entry which is preliminary data.</text>
</comment>
<dbReference type="GO" id="GO:0000027">
    <property type="term" value="P:ribosomal large subunit assembly"/>
    <property type="evidence" value="ECO:0007669"/>
    <property type="project" value="TreeGrafter"/>
</dbReference>
<dbReference type="GO" id="GO:0007219">
    <property type="term" value="P:Notch signaling pathway"/>
    <property type="evidence" value="ECO:0007669"/>
    <property type="project" value="TreeGrafter"/>
</dbReference>
<dbReference type="InterPro" id="IPR019775">
    <property type="entry name" value="WD40_repeat_CS"/>
</dbReference>
<dbReference type="PANTHER" id="PTHR19848:SF6">
    <property type="entry name" value="E3 UBIQUITIN-PROTEIN LIGASE TRAF7"/>
    <property type="match status" value="1"/>
</dbReference>
<dbReference type="AlphaFoldDB" id="A0A210PE45"/>
<dbReference type="SMART" id="SM00320">
    <property type="entry name" value="WD40"/>
    <property type="match status" value="7"/>
</dbReference>
<dbReference type="Proteomes" id="UP000242188">
    <property type="component" value="Unassembled WGS sequence"/>
</dbReference>
<evidence type="ECO:0000256" key="2">
    <source>
        <dbReference type="ARBA" id="ARBA00022723"/>
    </source>
</evidence>
<dbReference type="PROSITE" id="PS00518">
    <property type="entry name" value="ZF_RING_1"/>
    <property type="match status" value="1"/>
</dbReference>
<evidence type="ECO:0000256" key="4">
    <source>
        <dbReference type="ARBA" id="ARBA00022771"/>
    </source>
</evidence>
<dbReference type="Pfam" id="PF00400">
    <property type="entry name" value="WD40"/>
    <property type="match status" value="4"/>
</dbReference>
<dbReference type="PROSITE" id="PS50082">
    <property type="entry name" value="WD_REPEATS_2"/>
    <property type="match status" value="3"/>
</dbReference>
<reference evidence="12 13" key="1">
    <citation type="journal article" date="2017" name="Nat. Ecol. Evol.">
        <title>Scallop genome provides insights into evolution of bilaterian karyotype and development.</title>
        <authorList>
            <person name="Wang S."/>
            <person name="Zhang J."/>
            <person name="Jiao W."/>
            <person name="Li J."/>
            <person name="Xun X."/>
            <person name="Sun Y."/>
            <person name="Guo X."/>
            <person name="Huan P."/>
            <person name="Dong B."/>
            <person name="Zhang L."/>
            <person name="Hu X."/>
            <person name="Sun X."/>
            <person name="Wang J."/>
            <person name="Zhao C."/>
            <person name="Wang Y."/>
            <person name="Wang D."/>
            <person name="Huang X."/>
            <person name="Wang R."/>
            <person name="Lv J."/>
            <person name="Li Y."/>
            <person name="Zhang Z."/>
            <person name="Liu B."/>
            <person name="Lu W."/>
            <person name="Hui Y."/>
            <person name="Liang J."/>
            <person name="Zhou Z."/>
            <person name="Hou R."/>
            <person name="Li X."/>
            <person name="Liu Y."/>
            <person name="Li H."/>
            <person name="Ning X."/>
            <person name="Lin Y."/>
            <person name="Zhao L."/>
            <person name="Xing Q."/>
            <person name="Dou J."/>
            <person name="Li Y."/>
            <person name="Mao J."/>
            <person name="Guo H."/>
            <person name="Dou H."/>
            <person name="Li T."/>
            <person name="Mu C."/>
            <person name="Jiang W."/>
            <person name="Fu Q."/>
            <person name="Fu X."/>
            <person name="Miao Y."/>
            <person name="Liu J."/>
            <person name="Yu Q."/>
            <person name="Li R."/>
            <person name="Liao H."/>
            <person name="Li X."/>
            <person name="Kong Y."/>
            <person name="Jiang Z."/>
            <person name="Chourrout D."/>
            <person name="Li R."/>
            <person name="Bao Z."/>
        </authorList>
    </citation>
    <scope>NUCLEOTIDE SEQUENCE [LARGE SCALE GENOMIC DNA]</scope>
    <source>
        <strain evidence="12 13">PY_sf001</strain>
    </source>
</reference>
<dbReference type="CDD" id="cd00200">
    <property type="entry name" value="WD40"/>
    <property type="match status" value="1"/>
</dbReference>
<keyword evidence="2 6" id="KW-0479">Metal-binding</keyword>
<evidence type="ECO:0000256" key="5">
    <source>
        <dbReference type="ARBA" id="ARBA00022833"/>
    </source>
</evidence>